<gene>
    <name evidence="2" type="ORF">ESP51_05735</name>
</gene>
<name>A0A4Q2L3T1_9MICO</name>
<evidence type="ECO:0000256" key="1">
    <source>
        <dbReference type="SAM" id="MobiDB-lite"/>
    </source>
</evidence>
<dbReference type="Proteomes" id="UP000293865">
    <property type="component" value="Unassembled WGS sequence"/>
</dbReference>
<sequence length="401" mass="42658">MTAPYDAPLDDAPPRDDAPAQRTEGPWVRGTIIAAATAAALFGAYIAHDTAATALYESAYDRFAVADELATTSAEDLERLLDRAEHAVAQSDALEAALVDGYVHPVDVTTLVEASDGLAAVLADADDAPLSHLLAFPAPDALESPAWIRYADAVRMLEQAQLRTAETVTIEAALDEIADAREPVVGAVEAVFEGAGELAGQALAAHPSATYEKRIGVQHAIDQKGPGWTHPRDSAAAFTGLVLAVDELRASHAAEEARKLEPSYPVRAEIEAFARSISHGVNLDFVWAYEVSGLTSDEWYSGTAEFWAEDGGWGRITLTHSVSDRWSEDPDAKAIVVHEVGHTQAIRPECEPLFTGPEFAGDHEMWATAWAISMGHDVPGSGIAAYGRPSDAQIATAGQCR</sequence>
<organism evidence="2 3">
    <name type="scientific">Agromyces albus</name>
    <dbReference type="NCBI Taxonomy" id="205332"/>
    <lineage>
        <taxon>Bacteria</taxon>
        <taxon>Bacillati</taxon>
        <taxon>Actinomycetota</taxon>
        <taxon>Actinomycetes</taxon>
        <taxon>Micrococcales</taxon>
        <taxon>Microbacteriaceae</taxon>
        <taxon>Agromyces</taxon>
    </lineage>
</organism>
<keyword evidence="3" id="KW-1185">Reference proteome</keyword>
<reference evidence="2 3" key="1">
    <citation type="submission" date="2019-01" db="EMBL/GenBank/DDBJ databases">
        <title>Agromyces.</title>
        <authorList>
            <person name="Li J."/>
        </authorList>
    </citation>
    <scope>NUCLEOTIDE SEQUENCE [LARGE SCALE GENOMIC DNA]</scope>
    <source>
        <strain evidence="2 3">DSM 15934</strain>
    </source>
</reference>
<accession>A0A4Q2L3T1</accession>
<dbReference type="AlphaFoldDB" id="A0A4Q2L3T1"/>
<comment type="caution">
    <text evidence="2">The sequence shown here is derived from an EMBL/GenBank/DDBJ whole genome shotgun (WGS) entry which is preliminary data.</text>
</comment>
<feature type="region of interest" description="Disordered" evidence="1">
    <location>
        <begin position="1"/>
        <end position="24"/>
    </location>
</feature>
<dbReference type="RefSeq" id="WP_129519937.1">
    <property type="nucleotide sequence ID" value="NZ_SDPN01000007.1"/>
</dbReference>
<proteinExistence type="predicted"/>
<dbReference type="EMBL" id="SDPN01000007">
    <property type="protein sequence ID" value="RXZ72117.1"/>
    <property type="molecule type" value="Genomic_DNA"/>
</dbReference>
<evidence type="ECO:0000313" key="3">
    <source>
        <dbReference type="Proteomes" id="UP000293865"/>
    </source>
</evidence>
<dbReference type="OrthoDB" id="4976927at2"/>
<protein>
    <submittedName>
        <fullName evidence="2">Uncharacterized protein</fullName>
    </submittedName>
</protein>
<evidence type="ECO:0000313" key="2">
    <source>
        <dbReference type="EMBL" id="RXZ72117.1"/>
    </source>
</evidence>